<feature type="compositionally biased region" description="Gly residues" evidence="1">
    <location>
        <begin position="306"/>
        <end position="320"/>
    </location>
</feature>
<keyword evidence="2" id="KW-1133">Transmembrane helix</keyword>
<comment type="caution">
    <text evidence="3">The sequence shown here is derived from an EMBL/GenBank/DDBJ whole genome shotgun (WGS) entry which is preliminary data.</text>
</comment>
<feature type="compositionally biased region" description="Low complexity" evidence="1">
    <location>
        <begin position="371"/>
        <end position="396"/>
    </location>
</feature>
<organism evidence="3 4">
    <name type="scientific">Candidatus Ruania gallistercoris</name>
    <dbReference type="NCBI Taxonomy" id="2838746"/>
    <lineage>
        <taxon>Bacteria</taxon>
        <taxon>Bacillati</taxon>
        <taxon>Actinomycetota</taxon>
        <taxon>Actinomycetes</taxon>
        <taxon>Micrococcales</taxon>
        <taxon>Ruaniaceae</taxon>
        <taxon>Ruania</taxon>
    </lineage>
</organism>
<feature type="compositionally biased region" description="Low complexity" evidence="1">
    <location>
        <begin position="321"/>
        <end position="333"/>
    </location>
</feature>
<feature type="transmembrane region" description="Helical" evidence="2">
    <location>
        <begin position="150"/>
        <end position="169"/>
    </location>
</feature>
<evidence type="ECO:0000313" key="4">
    <source>
        <dbReference type="Proteomes" id="UP000824037"/>
    </source>
</evidence>
<name>A0A9D2J6B9_9MICO</name>
<feature type="region of interest" description="Disordered" evidence="1">
    <location>
        <begin position="269"/>
        <end position="396"/>
    </location>
</feature>
<feature type="non-terminal residue" evidence="3">
    <location>
        <position position="459"/>
    </location>
</feature>
<dbReference type="AlphaFoldDB" id="A0A9D2J6B9"/>
<keyword evidence="2" id="KW-0472">Membrane</keyword>
<feature type="compositionally biased region" description="Low complexity" evidence="1">
    <location>
        <begin position="340"/>
        <end position="362"/>
    </location>
</feature>
<gene>
    <name evidence="3" type="ORF">H9815_18455</name>
</gene>
<evidence type="ECO:0000256" key="2">
    <source>
        <dbReference type="SAM" id="Phobius"/>
    </source>
</evidence>
<sequence length="459" mass="46612">MAEGTAQEPPARGPVRTITVLDIPLVRVRRPIDLVMMLATVAGIVAVLVLSVYAYRTTTAVTQDVQSVFAQVLRNILLIPVNAIEGFLTLILPIVVIVEQLIRRQVRAVIDALAAALVAILLTSGVVWLLHAVAPPALLRAVELHEGTELVMTITPMVAGLAAFLTGTGTRDERRLVGISWNLLWVVLVVSVIAGEATLAGAITSVLLGRAVGLGMRYASGVLSRRAHGQVLVEGIRRAGADAVSVIRIGDSTDTASLKGESVLATNPIGYVPPVGQPSSADDGAAGSGAQLTSAGGQEWADPAGPAGGVPPGAFGGGGAAPAEGTPAASAPGDDTQPESAQAGGAHPGSAQASPASPSAPGSQPPPSAPAAPTGASHPPAVHPGAPHGANPGAVVPDHLQESATVATEREGANRVYAVTDTAGRRWDAVVLDADRQVIGWLNGLITTLTRRGLDRRTS</sequence>
<feature type="transmembrane region" description="Helical" evidence="2">
    <location>
        <begin position="75"/>
        <end position="98"/>
    </location>
</feature>
<reference evidence="3" key="2">
    <citation type="submission" date="2021-04" db="EMBL/GenBank/DDBJ databases">
        <authorList>
            <person name="Gilroy R."/>
        </authorList>
    </citation>
    <scope>NUCLEOTIDE SEQUENCE</scope>
    <source>
        <strain evidence="3">ChiGjej4B4-7305</strain>
    </source>
</reference>
<dbReference type="EMBL" id="DXBY01000318">
    <property type="protein sequence ID" value="HIZ37762.1"/>
    <property type="molecule type" value="Genomic_DNA"/>
</dbReference>
<evidence type="ECO:0000313" key="3">
    <source>
        <dbReference type="EMBL" id="HIZ37762.1"/>
    </source>
</evidence>
<protein>
    <submittedName>
        <fullName evidence="3">Uncharacterized protein</fullName>
    </submittedName>
</protein>
<feature type="transmembrane region" description="Helical" evidence="2">
    <location>
        <begin position="34"/>
        <end position="55"/>
    </location>
</feature>
<feature type="transmembrane region" description="Helical" evidence="2">
    <location>
        <begin position="176"/>
        <end position="194"/>
    </location>
</feature>
<evidence type="ECO:0000256" key="1">
    <source>
        <dbReference type="SAM" id="MobiDB-lite"/>
    </source>
</evidence>
<dbReference type="Proteomes" id="UP000824037">
    <property type="component" value="Unassembled WGS sequence"/>
</dbReference>
<reference evidence="3" key="1">
    <citation type="journal article" date="2021" name="PeerJ">
        <title>Extensive microbial diversity within the chicken gut microbiome revealed by metagenomics and culture.</title>
        <authorList>
            <person name="Gilroy R."/>
            <person name="Ravi A."/>
            <person name="Getino M."/>
            <person name="Pursley I."/>
            <person name="Horton D.L."/>
            <person name="Alikhan N.F."/>
            <person name="Baker D."/>
            <person name="Gharbi K."/>
            <person name="Hall N."/>
            <person name="Watson M."/>
            <person name="Adriaenssens E.M."/>
            <person name="Foster-Nyarko E."/>
            <person name="Jarju S."/>
            <person name="Secka A."/>
            <person name="Antonio M."/>
            <person name="Oren A."/>
            <person name="Chaudhuri R.R."/>
            <person name="La Ragione R."/>
            <person name="Hildebrand F."/>
            <person name="Pallen M.J."/>
        </authorList>
    </citation>
    <scope>NUCLEOTIDE SEQUENCE</scope>
    <source>
        <strain evidence="3">ChiGjej4B4-7305</strain>
    </source>
</reference>
<keyword evidence="2" id="KW-0812">Transmembrane</keyword>
<feature type="compositionally biased region" description="Low complexity" evidence="1">
    <location>
        <begin position="279"/>
        <end position="290"/>
    </location>
</feature>
<feature type="transmembrane region" description="Helical" evidence="2">
    <location>
        <begin position="110"/>
        <end position="130"/>
    </location>
</feature>
<accession>A0A9D2J6B9</accession>
<proteinExistence type="predicted"/>